<dbReference type="PANTHER" id="PTHR24320:SF236">
    <property type="entry name" value="SHORT-CHAIN DEHYDROGENASE-RELATED"/>
    <property type="match status" value="1"/>
</dbReference>
<dbReference type="InterPro" id="IPR002347">
    <property type="entry name" value="SDR_fam"/>
</dbReference>
<sequence>MSAKFKSFISQFFPPKPEFTEAQLTPGSQAGRVFIVSGGNTGLGFELCKLLVTTGATIYMASRSKEKAQVAIDKITSSVPQNTPGHGIIKFLHLDLADLNIVQEAAKTFLQLESRLDVLWNNAGTGGNAVKFGKRTAQDFEPLMGMHCIGTLLFTQLLVPALQVAAASQSTTPGSTRVLWLTSNLVDTNAPPNGVDFADLDRGYENGAKNYAASKAGTWILGSEFGRRYGGKDGIVSLIVNPGAARAGSYAGTNRALMAVLNVTLLHDTIYGAYAELYAGVSPDVKVGDQLILPWGRVSRLELAWRQDIVEAIKPENEGGLGYGEKLWNWCESQWRPHIKNRCLYVVVECLEIDD</sequence>
<keyword evidence="3" id="KW-0560">Oxidoreductase</keyword>
<protein>
    <recommendedName>
        <fullName evidence="6">NAD(P)-binding protein</fullName>
    </recommendedName>
</protein>
<dbReference type="GO" id="GO:0016491">
    <property type="term" value="F:oxidoreductase activity"/>
    <property type="evidence" value="ECO:0007669"/>
    <property type="project" value="UniProtKB-KW"/>
</dbReference>
<dbReference type="Proteomes" id="UP001148614">
    <property type="component" value="Unassembled WGS sequence"/>
</dbReference>
<accession>A0A9W8NBD1</accession>
<dbReference type="PRINTS" id="PR00081">
    <property type="entry name" value="GDHRDH"/>
</dbReference>
<evidence type="ECO:0000256" key="2">
    <source>
        <dbReference type="ARBA" id="ARBA00022857"/>
    </source>
</evidence>
<comment type="similarity">
    <text evidence="1">Belongs to the short-chain dehydrogenases/reductases (SDR) family.</text>
</comment>
<comment type="caution">
    <text evidence="4">The sequence shown here is derived from an EMBL/GenBank/DDBJ whole genome shotgun (WGS) entry which is preliminary data.</text>
</comment>
<organism evidence="4 5">
    <name type="scientific">Xylaria arbuscula</name>
    <dbReference type="NCBI Taxonomy" id="114810"/>
    <lineage>
        <taxon>Eukaryota</taxon>
        <taxon>Fungi</taxon>
        <taxon>Dikarya</taxon>
        <taxon>Ascomycota</taxon>
        <taxon>Pezizomycotina</taxon>
        <taxon>Sordariomycetes</taxon>
        <taxon>Xylariomycetidae</taxon>
        <taxon>Xylariales</taxon>
        <taxon>Xylariaceae</taxon>
        <taxon>Xylaria</taxon>
    </lineage>
</organism>
<reference evidence="4" key="1">
    <citation type="submission" date="2022-07" db="EMBL/GenBank/DDBJ databases">
        <title>Genome Sequence of Xylaria arbuscula.</title>
        <authorList>
            <person name="Buettner E."/>
        </authorList>
    </citation>
    <scope>NUCLEOTIDE SEQUENCE</scope>
    <source>
        <strain evidence="4">VT107</strain>
    </source>
</reference>
<dbReference type="Pfam" id="PF00106">
    <property type="entry name" value="adh_short"/>
    <property type="match status" value="1"/>
</dbReference>
<name>A0A9W8NBD1_9PEZI</name>
<dbReference type="SUPFAM" id="SSF51735">
    <property type="entry name" value="NAD(P)-binding Rossmann-fold domains"/>
    <property type="match status" value="1"/>
</dbReference>
<gene>
    <name evidence="4" type="ORF">NPX13_g6700</name>
</gene>
<evidence type="ECO:0000313" key="5">
    <source>
        <dbReference type="Proteomes" id="UP001148614"/>
    </source>
</evidence>
<dbReference type="EMBL" id="JANPWZ010001217">
    <property type="protein sequence ID" value="KAJ3567641.1"/>
    <property type="molecule type" value="Genomic_DNA"/>
</dbReference>
<keyword evidence="5" id="KW-1185">Reference proteome</keyword>
<evidence type="ECO:0000256" key="1">
    <source>
        <dbReference type="ARBA" id="ARBA00006484"/>
    </source>
</evidence>
<dbReference type="InterPro" id="IPR036291">
    <property type="entry name" value="NAD(P)-bd_dom_sf"/>
</dbReference>
<dbReference type="Gene3D" id="3.40.50.720">
    <property type="entry name" value="NAD(P)-binding Rossmann-like Domain"/>
    <property type="match status" value="1"/>
</dbReference>
<dbReference type="PANTHER" id="PTHR24320">
    <property type="entry name" value="RETINOL DEHYDROGENASE"/>
    <property type="match status" value="1"/>
</dbReference>
<dbReference type="VEuPathDB" id="FungiDB:F4678DRAFT_484544"/>
<evidence type="ECO:0008006" key="6">
    <source>
        <dbReference type="Google" id="ProtNLM"/>
    </source>
</evidence>
<evidence type="ECO:0000256" key="3">
    <source>
        <dbReference type="ARBA" id="ARBA00023002"/>
    </source>
</evidence>
<evidence type="ECO:0000313" key="4">
    <source>
        <dbReference type="EMBL" id="KAJ3567641.1"/>
    </source>
</evidence>
<dbReference type="AlphaFoldDB" id="A0A9W8NBD1"/>
<keyword evidence="2" id="KW-0521">NADP</keyword>
<proteinExistence type="inferred from homology"/>